<dbReference type="EMBL" id="CM042039">
    <property type="protein sequence ID" value="KAI3726020.1"/>
    <property type="molecule type" value="Genomic_DNA"/>
</dbReference>
<proteinExistence type="predicted"/>
<comment type="caution">
    <text evidence="1">The sequence shown here is derived from an EMBL/GenBank/DDBJ whole genome shotgun (WGS) entry which is preliminary data.</text>
</comment>
<accession>A0ACB9BVJ4</accession>
<evidence type="ECO:0000313" key="2">
    <source>
        <dbReference type="Proteomes" id="UP001056120"/>
    </source>
</evidence>
<keyword evidence="2" id="KW-1185">Reference proteome</keyword>
<organism evidence="1 2">
    <name type="scientific">Smallanthus sonchifolius</name>
    <dbReference type="NCBI Taxonomy" id="185202"/>
    <lineage>
        <taxon>Eukaryota</taxon>
        <taxon>Viridiplantae</taxon>
        <taxon>Streptophyta</taxon>
        <taxon>Embryophyta</taxon>
        <taxon>Tracheophyta</taxon>
        <taxon>Spermatophyta</taxon>
        <taxon>Magnoliopsida</taxon>
        <taxon>eudicotyledons</taxon>
        <taxon>Gunneridae</taxon>
        <taxon>Pentapetalae</taxon>
        <taxon>asterids</taxon>
        <taxon>campanulids</taxon>
        <taxon>Asterales</taxon>
        <taxon>Asteraceae</taxon>
        <taxon>Asteroideae</taxon>
        <taxon>Heliantheae alliance</taxon>
        <taxon>Millerieae</taxon>
        <taxon>Smallanthus</taxon>
    </lineage>
</organism>
<sequence>MQHSGEINDIGFSPSFNCYSDDNLTSTAAARVSREIKQEHASEFQEFSDIEEEDFEFSFEYSGEKFSSKDLALEGRILLPIFNTDLVTKDDVDHDDSSAIIPVEKMLQSDSDETLSSSSSEAEELENTSSGTFCVSWRKSGTRSPAHSHIKKSRSTGSDESGSRRWKIKDILRRSNSLGKETVYFLCPKMVEASCKKRLGKSGEGPKATGLKSKTASSASFHELFYVQKRAEQKGGNLKSYLPYRQDILGFKVHINGNSNKKLPF</sequence>
<reference evidence="1 2" key="2">
    <citation type="journal article" date="2022" name="Mol. Ecol. Resour.">
        <title>The genomes of chicory, endive, great burdock and yacon provide insights into Asteraceae paleo-polyploidization history and plant inulin production.</title>
        <authorList>
            <person name="Fan W."/>
            <person name="Wang S."/>
            <person name="Wang H."/>
            <person name="Wang A."/>
            <person name="Jiang F."/>
            <person name="Liu H."/>
            <person name="Zhao H."/>
            <person name="Xu D."/>
            <person name="Zhang Y."/>
        </authorList>
    </citation>
    <scope>NUCLEOTIDE SEQUENCE [LARGE SCALE GENOMIC DNA]</scope>
    <source>
        <strain evidence="2">cv. Yunnan</strain>
        <tissue evidence="1">Leaves</tissue>
    </source>
</reference>
<dbReference type="Proteomes" id="UP001056120">
    <property type="component" value="Linkage Group LG22"/>
</dbReference>
<protein>
    <submittedName>
        <fullName evidence="1">Uncharacterized protein</fullName>
    </submittedName>
</protein>
<reference evidence="2" key="1">
    <citation type="journal article" date="2022" name="Mol. Ecol. Resour.">
        <title>The genomes of chicory, endive, great burdock and yacon provide insights into Asteraceae palaeo-polyploidization history and plant inulin production.</title>
        <authorList>
            <person name="Fan W."/>
            <person name="Wang S."/>
            <person name="Wang H."/>
            <person name="Wang A."/>
            <person name="Jiang F."/>
            <person name="Liu H."/>
            <person name="Zhao H."/>
            <person name="Xu D."/>
            <person name="Zhang Y."/>
        </authorList>
    </citation>
    <scope>NUCLEOTIDE SEQUENCE [LARGE SCALE GENOMIC DNA]</scope>
    <source>
        <strain evidence="2">cv. Yunnan</strain>
    </source>
</reference>
<gene>
    <name evidence="1" type="ORF">L1987_65817</name>
</gene>
<name>A0ACB9BVJ4_9ASTR</name>
<evidence type="ECO:0000313" key="1">
    <source>
        <dbReference type="EMBL" id="KAI3726020.1"/>
    </source>
</evidence>